<keyword evidence="5 6" id="KW-0472">Membrane</keyword>
<feature type="transmembrane region" description="Helical" evidence="6">
    <location>
        <begin position="47"/>
        <end position="71"/>
    </location>
</feature>
<dbReference type="SUPFAM" id="SSF103481">
    <property type="entry name" value="Multidrug resistance efflux transporter EmrE"/>
    <property type="match status" value="1"/>
</dbReference>
<dbReference type="PANTHER" id="PTHR31218">
    <property type="entry name" value="WAT1-RELATED PROTEIN"/>
    <property type="match status" value="1"/>
</dbReference>
<evidence type="ECO:0000256" key="4">
    <source>
        <dbReference type="ARBA" id="ARBA00022989"/>
    </source>
</evidence>
<evidence type="ECO:0000256" key="6">
    <source>
        <dbReference type="RuleBase" id="RU363077"/>
    </source>
</evidence>
<evidence type="ECO:0000259" key="7">
    <source>
        <dbReference type="Pfam" id="PF00892"/>
    </source>
</evidence>
<dbReference type="RefSeq" id="XP_060669757.1">
    <property type="nucleotide sequence ID" value="XM_060813774.1"/>
</dbReference>
<evidence type="ECO:0000256" key="3">
    <source>
        <dbReference type="ARBA" id="ARBA00022692"/>
    </source>
</evidence>
<comment type="similarity">
    <text evidence="2 6">Belongs to the drug/metabolite transporter (DMT) superfamily. Plant drug/metabolite exporter (P-DME) (TC 2.A.7.4) family.</text>
</comment>
<reference evidence="9" key="1">
    <citation type="submission" date="2025-08" db="UniProtKB">
        <authorList>
            <consortium name="RefSeq"/>
        </authorList>
    </citation>
    <scope>IDENTIFICATION</scope>
    <source>
        <tissue evidence="9">Seedling</tissue>
    </source>
</reference>
<keyword evidence="3 6" id="KW-0812">Transmembrane</keyword>
<evidence type="ECO:0000313" key="9">
    <source>
        <dbReference type="RefSeq" id="XP_060669757.1"/>
    </source>
</evidence>
<name>A0ABM3ZZ40_ZIZJJ</name>
<dbReference type="GeneID" id="107434612"/>
<feature type="transmembrane region" description="Helical" evidence="6">
    <location>
        <begin position="262"/>
        <end position="294"/>
    </location>
</feature>
<feature type="transmembrane region" description="Helical" evidence="6">
    <location>
        <begin position="223"/>
        <end position="242"/>
    </location>
</feature>
<protein>
    <recommendedName>
        <fullName evidence="6">WAT1-related protein</fullName>
    </recommendedName>
</protein>
<dbReference type="InterPro" id="IPR000620">
    <property type="entry name" value="EamA_dom"/>
</dbReference>
<keyword evidence="8" id="KW-1185">Reference proteome</keyword>
<evidence type="ECO:0000256" key="2">
    <source>
        <dbReference type="ARBA" id="ARBA00007635"/>
    </source>
</evidence>
<accession>A0ABM3ZZ40</accession>
<evidence type="ECO:0000256" key="5">
    <source>
        <dbReference type="ARBA" id="ARBA00023136"/>
    </source>
</evidence>
<sequence>MQESQREGEKGIWEVVPFVVMVVMEGCTIALTIFAKTVMTKKGMSPFVFVVYMHALSSLILLPYSFIFHYKDRTQQPFFTSSLFLRLSFMGLTGITISQNLAFLGLSYSSPIVVCAMGLLIPSLSFILSIILRKTKLDWRNSSFRAKVTGTIISFMGATMVELYKASSLSVSVWNNVQVGTVKQYPQVMKLVSFYSLFGTIQSAMLCLFLERNPDAWKLKVDTELLLIGLSAVFAGLIRSHVHMWCMQLKGPFYVPIFKPFGIVFATIFGVILSAVHYGSVIGAIIIGTGYFGVMYGQLKEEELEAQQDDKVKIMESCEDEKVPLLQEENIV</sequence>
<gene>
    <name evidence="9" type="primary">LOC107434612</name>
</gene>
<keyword evidence="4 6" id="KW-1133">Transmembrane helix</keyword>
<proteinExistence type="inferred from homology"/>
<feature type="transmembrane region" description="Helical" evidence="6">
    <location>
        <begin position="12"/>
        <end position="35"/>
    </location>
</feature>
<organism evidence="8 9">
    <name type="scientific">Ziziphus jujuba</name>
    <name type="common">Chinese jujube</name>
    <name type="synonym">Ziziphus sativa</name>
    <dbReference type="NCBI Taxonomy" id="326968"/>
    <lineage>
        <taxon>Eukaryota</taxon>
        <taxon>Viridiplantae</taxon>
        <taxon>Streptophyta</taxon>
        <taxon>Embryophyta</taxon>
        <taxon>Tracheophyta</taxon>
        <taxon>Spermatophyta</taxon>
        <taxon>Magnoliopsida</taxon>
        <taxon>eudicotyledons</taxon>
        <taxon>Gunneridae</taxon>
        <taxon>Pentapetalae</taxon>
        <taxon>rosids</taxon>
        <taxon>fabids</taxon>
        <taxon>Rosales</taxon>
        <taxon>Rhamnaceae</taxon>
        <taxon>Paliureae</taxon>
        <taxon>Ziziphus</taxon>
    </lineage>
</organism>
<feature type="transmembrane region" description="Helical" evidence="6">
    <location>
        <begin position="108"/>
        <end position="132"/>
    </location>
</feature>
<dbReference type="InterPro" id="IPR037185">
    <property type="entry name" value="EmrE-like"/>
</dbReference>
<dbReference type="Proteomes" id="UP001652623">
    <property type="component" value="Chromosome 12"/>
</dbReference>
<dbReference type="InterPro" id="IPR030184">
    <property type="entry name" value="WAT1-related"/>
</dbReference>
<comment type="subcellular location">
    <subcellularLocation>
        <location evidence="1 6">Membrane</location>
        <topology evidence="1 6">Multi-pass membrane protein</topology>
    </subcellularLocation>
</comment>
<evidence type="ECO:0000313" key="8">
    <source>
        <dbReference type="Proteomes" id="UP001652623"/>
    </source>
</evidence>
<feature type="transmembrane region" description="Helical" evidence="6">
    <location>
        <begin position="192"/>
        <end position="211"/>
    </location>
</feature>
<feature type="transmembrane region" description="Helical" evidence="6">
    <location>
        <begin position="83"/>
        <end position="102"/>
    </location>
</feature>
<feature type="domain" description="EamA" evidence="7">
    <location>
        <begin position="30"/>
        <end position="160"/>
    </location>
</feature>
<dbReference type="Pfam" id="PF00892">
    <property type="entry name" value="EamA"/>
    <property type="match status" value="1"/>
</dbReference>
<evidence type="ECO:0000256" key="1">
    <source>
        <dbReference type="ARBA" id="ARBA00004141"/>
    </source>
</evidence>